<dbReference type="RefSeq" id="WP_139240944.1">
    <property type="nucleotide sequence ID" value="NZ_LK995540.1"/>
</dbReference>
<accession>A0A1L7RT14</accession>
<dbReference type="SUPFAM" id="SSF53474">
    <property type="entry name" value="alpha/beta-Hydrolases"/>
    <property type="match status" value="1"/>
</dbReference>
<dbReference type="Gene3D" id="3.40.50.1820">
    <property type="entry name" value="alpha/beta hydrolase"/>
    <property type="match status" value="1"/>
</dbReference>
<reference evidence="1" key="1">
    <citation type="submission" date="2014-07" db="EMBL/GenBank/DDBJ databases">
        <authorList>
            <person name="Zhang J.E."/>
            <person name="Yang H."/>
            <person name="Guo J."/>
            <person name="Deng Z."/>
            <person name="Luo H."/>
            <person name="Luo M."/>
            <person name="Zhao B."/>
        </authorList>
    </citation>
    <scope>NUCLEOTIDE SEQUENCE</scope>
    <source>
        <strain evidence="1">AM4</strain>
    </source>
</reference>
<keyword evidence="1" id="KW-0378">Hydrolase</keyword>
<gene>
    <name evidence="1" type="ORF">AAM4_2531</name>
</gene>
<dbReference type="GO" id="GO:0016787">
    <property type="term" value="F:hydrolase activity"/>
    <property type="evidence" value="ECO:0007669"/>
    <property type="project" value="UniProtKB-KW"/>
</dbReference>
<organism evidence="1">
    <name type="scientific">Actinomyces succiniciruminis</name>
    <dbReference type="NCBI Taxonomy" id="1522002"/>
    <lineage>
        <taxon>Bacteria</taxon>
        <taxon>Bacillati</taxon>
        <taxon>Actinomycetota</taxon>
        <taxon>Actinomycetes</taxon>
        <taxon>Actinomycetales</taxon>
        <taxon>Actinomycetaceae</taxon>
        <taxon>Actinomyces</taxon>
    </lineage>
</organism>
<sequence>MMRRQLRRRASLAVVMAVVIGLLLASGARYGPEQSQPAVKETATAVIDSGDVDGPHAPVDRVPAHTTVELSDGAVVRDFDLGDVELGPQSNPGAFRAPVRGVLVTPDTEAQSAPLVIFSHLRTFGCADDTFGYPCARGVEEIRADRGMTYFGKALAAQGYAVLIPDLSPLWSGAELSAPYDQVAGWLATVGRMREEAIAASAGRDSVLGEGLTGAVDASRTALIMHSRSAGIANAAVESWRESASPITSLMSYGGDYGVPDGPEADFAAPAPAYVPLLAVDGDADRDVKQAGPMWLAEHIGQPRSAPAISVRLPGYGHNYINRALSERGFDDRVLDEGMEAPKAADHERMLTDVAVQWLAQTVRGETGAIPTSSMAELPEQLVGIPARWLIAPGVERVSWTASGDAADAPALTALNGGSVTTCRTYADMDPNQYSDRCPYPEVGVLSSRSFTAAVTLTDGGGGHLDTDAHDVQSLAVHLAPTGDRADGLTHTPLRVVVTAADGSRYVLEPSGRLEALRNLARADANGDYTLATIRFVLPEEAASTHVVGVDLTGGPAGGNISVRGVDLVTAGR</sequence>
<dbReference type="InterPro" id="IPR029058">
    <property type="entry name" value="AB_hydrolase_fold"/>
</dbReference>
<protein>
    <submittedName>
        <fullName evidence="1">Alpha/beta hydrolase fold-3</fullName>
    </submittedName>
</protein>
<dbReference type="EMBL" id="LK995540">
    <property type="protein sequence ID" value="CED92363.1"/>
    <property type="molecule type" value="Genomic_DNA"/>
</dbReference>
<evidence type="ECO:0000313" key="1">
    <source>
        <dbReference type="EMBL" id="CED92363.1"/>
    </source>
</evidence>
<name>A0A1L7RT14_9ACTO</name>
<dbReference type="AlphaFoldDB" id="A0A1L7RT14"/>
<proteinExistence type="predicted"/>